<reference evidence="2 3" key="1">
    <citation type="journal article" date="2016" name="Nat. Commun.">
        <title>Thousands of microbial genomes shed light on interconnected biogeochemical processes in an aquifer system.</title>
        <authorList>
            <person name="Anantharaman K."/>
            <person name="Brown C.T."/>
            <person name="Hug L.A."/>
            <person name="Sharon I."/>
            <person name="Castelle C.J."/>
            <person name="Probst A.J."/>
            <person name="Thomas B.C."/>
            <person name="Singh A."/>
            <person name="Wilkins M.J."/>
            <person name="Karaoz U."/>
            <person name="Brodie E.L."/>
            <person name="Williams K.H."/>
            <person name="Hubbard S.S."/>
            <person name="Banfield J.F."/>
        </authorList>
    </citation>
    <scope>NUCLEOTIDE SEQUENCE [LARGE SCALE GENOMIC DNA]</scope>
</reference>
<evidence type="ECO:0000313" key="3">
    <source>
        <dbReference type="Proteomes" id="UP000177954"/>
    </source>
</evidence>
<sequence>MRSFAKLEELIEECDLYGPLAVADFGAGAGYFAIPIAKKLSENGTVYAFDIQEPPLEALRKRARDFGLHNIETLRADLERPQGTKLRAESVDFIVIANILFQTQNKNAMLAEAFRVLKKGGRILFVEWNDGLLGTPGPRPQHRVTPQALKEYIASFHCIIEKEFTLGEHHYGVIAKKQ</sequence>
<dbReference type="STRING" id="1802129.A3J04_00590"/>
<dbReference type="InterPro" id="IPR029063">
    <property type="entry name" value="SAM-dependent_MTases_sf"/>
</dbReference>
<dbReference type="PANTHER" id="PTHR43591">
    <property type="entry name" value="METHYLTRANSFERASE"/>
    <property type="match status" value="1"/>
</dbReference>
<dbReference type="CDD" id="cd02440">
    <property type="entry name" value="AdoMet_MTases"/>
    <property type="match status" value="1"/>
</dbReference>
<evidence type="ECO:0000259" key="1">
    <source>
        <dbReference type="Pfam" id="PF13847"/>
    </source>
</evidence>
<dbReference type="AlphaFoldDB" id="A0A1G2H3J7"/>
<dbReference type="PANTHER" id="PTHR43591:SF24">
    <property type="entry name" value="2-METHOXY-6-POLYPRENYL-1,4-BENZOQUINOL METHYLASE, MITOCHONDRIAL"/>
    <property type="match status" value="1"/>
</dbReference>
<proteinExistence type="predicted"/>
<dbReference type="SUPFAM" id="SSF53335">
    <property type="entry name" value="S-adenosyl-L-methionine-dependent methyltransferases"/>
    <property type="match status" value="1"/>
</dbReference>
<gene>
    <name evidence="2" type="ORF">A3J04_00590</name>
</gene>
<dbReference type="Pfam" id="PF13847">
    <property type="entry name" value="Methyltransf_31"/>
    <property type="match status" value="1"/>
</dbReference>
<protein>
    <recommendedName>
        <fullName evidence="1">Methyltransferase domain-containing protein</fullName>
    </recommendedName>
</protein>
<dbReference type="GO" id="GO:0008168">
    <property type="term" value="F:methyltransferase activity"/>
    <property type="evidence" value="ECO:0007669"/>
    <property type="project" value="TreeGrafter"/>
</dbReference>
<dbReference type="EMBL" id="MHNZ01000002">
    <property type="protein sequence ID" value="OGZ57046.1"/>
    <property type="molecule type" value="Genomic_DNA"/>
</dbReference>
<dbReference type="Proteomes" id="UP000177954">
    <property type="component" value="Unassembled WGS sequence"/>
</dbReference>
<accession>A0A1G2H3J7</accession>
<name>A0A1G2H3J7_9BACT</name>
<dbReference type="Gene3D" id="3.40.50.150">
    <property type="entry name" value="Vaccinia Virus protein VP39"/>
    <property type="match status" value="1"/>
</dbReference>
<feature type="domain" description="Methyltransferase" evidence="1">
    <location>
        <begin position="21"/>
        <end position="129"/>
    </location>
</feature>
<dbReference type="InterPro" id="IPR025714">
    <property type="entry name" value="Methyltranfer_dom"/>
</dbReference>
<organism evidence="2 3">
    <name type="scientific">Candidatus Ryanbacteria bacterium RIFCSPLOWO2_02_FULL_47_14</name>
    <dbReference type="NCBI Taxonomy" id="1802129"/>
    <lineage>
        <taxon>Bacteria</taxon>
        <taxon>Candidatus Ryaniibacteriota</taxon>
    </lineage>
</organism>
<comment type="caution">
    <text evidence="2">The sequence shown here is derived from an EMBL/GenBank/DDBJ whole genome shotgun (WGS) entry which is preliminary data.</text>
</comment>
<evidence type="ECO:0000313" key="2">
    <source>
        <dbReference type="EMBL" id="OGZ57046.1"/>
    </source>
</evidence>